<gene>
    <name evidence="1" type="ORF">CE91St55_61100</name>
    <name evidence="2" type="ORF">DXC39_20075</name>
</gene>
<dbReference type="RefSeq" id="WP_117634166.1">
    <property type="nucleotide sequence ID" value="NZ_BQNJ01000002.1"/>
</dbReference>
<dbReference type="EMBL" id="QSSQ01000024">
    <property type="protein sequence ID" value="RGM00830.1"/>
    <property type="molecule type" value="Genomic_DNA"/>
</dbReference>
<comment type="caution">
    <text evidence="2">The sequence shown here is derived from an EMBL/GenBank/DDBJ whole genome shotgun (WGS) entry which is preliminary data.</text>
</comment>
<evidence type="ECO:0000313" key="2">
    <source>
        <dbReference type="EMBL" id="RGM00830.1"/>
    </source>
</evidence>
<organism evidence="2 3">
    <name type="scientific">Hungatella hathewayi</name>
    <dbReference type="NCBI Taxonomy" id="154046"/>
    <lineage>
        <taxon>Bacteria</taxon>
        <taxon>Bacillati</taxon>
        <taxon>Bacillota</taxon>
        <taxon>Clostridia</taxon>
        <taxon>Lachnospirales</taxon>
        <taxon>Lachnospiraceae</taxon>
        <taxon>Hungatella</taxon>
    </lineage>
</organism>
<protein>
    <submittedName>
        <fullName evidence="2">Uncharacterized protein</fullName>
    </submittedName>
</protein>
<reference evidence="2 3" key="1">
    <citation type="submission" date="2018-08" db="EMBL/GenBank/DDBJ databases">
        <title>A genome reference for cultivated species of the human gut microbiota.</title>
        <authorList>
            <person name="Zou Y."/>
            <person name="Xue W."/>
            <person name="Luo G."/>
        </authorList>
    </citation>
    <scope>NUCLEOTIDE SEQUENCE [LARGE SCALE GENOMIC DNA]</scope>
    <source>
        <strain evidence="2 3">TF05-11AC</strain>
    </source>
</reference>
<dbReference type="EMBL" id="BQNJ01000002">
    <property type="protein sequence ID" value="GKH04129.1"/>
    <property type="molecule type" value="Genomic_DNA"/>
</dbReference>
<reference evidence="1" key="2">
    <citation type="submission" date="2022-01" db="EMBL/GenBank/DDBJ databases">
        <title>Novel bile acid biosynthetic pathways are enriched in the microbiome of centenarians.</title>
        <authorList>
            <person name="Sato Y."/>
            <person name="Atarashi K."/>
            <person name="Plichta R.D."/>
            <person name="Arai Y."/>
            <person name="Sasajima S."/>
            <person name="Kearney M.S."/>
            <person name="Suda W."/>
            <person name="Takeshita K."/>
            <person name="Sasaki T."/>
            <person name="Okamoto S."/>
            <person name="Skelly N.A."/>
            <person name="Okamura Y."/>
            <person name="Vlamakis H."/>
            <person name="Li Y."/>
            <person name="Tanoue T."/>
            <person name="Takei H."/>
            <person name="Nittono H."/>
            <person name="Narushima S."/>
            <person name="Irie J."/>
            <person name="Itoh H."/>
            <person name="Moriya K."/>
            <person name="Sugiura Y."/>
            <person name="Suematsu M."/>
            <person name="Moritoki N."/>
            <person name="Shibata S."/>
            <person name="Littman R.D."/>
            <person name="Fischbach A.M."/>
            <person name="Uwamino Y."/>
            <person name="Inoue T."/>
            <person name="Honda A."/>
            <person name="Hattori M."/>
            <person name="Murai T."/>
            <person name="Xavier J.R."/>
            <person name="Hirose N."/>
            <person name="Honda K."/>
        </authorList>
    </citation>
    <scope>NUCLEOTIDE SEQUENCE</scope>
    <source>
        <strain evidence="1">CE91-St55</strain>
    </source>
</reference>
<evidence type="ECO:0000313" key="3">
    <source>
        <dbReference type="Proteomes" id="UP000261257"/>
    </source>
</evidence>
<accession>A0A3E4U3G8</accession>
<dbReference type="AlphaFoldDB" id="A0A3E4U3G8"/>
<name>A0A3E4U3G8_9FIRM</name>
<sequence>MNYKLKDYTVNTAITFHTGFDDRENNCLMYEGMKEKIKHDIQTAFLNDESLKGYITSDLTLRFLDGYKVRVEYEFSCYDENKQEAEGFSNYCVKGVQSRLEELGYRMESISSKAEEMDMGWLDELESMVFR</sequence>
<dbReference type="Proteomes" id="UP001055091">
    <property type="component" value="Unassembled WGS sequence"/>
</dbReference>
<dbReference type="Proteomes" id="UP000261257">
    <property type="component" value="Unassembled WGS sequence"/>
</dbReference>
<proteinExistence type="predicted"/>
<evidence type="ECO:0000313" key="1">
    <source>
        <dbReference type="EMBL" id="GKH04129.1"/>
    </source>
</evidence>